<dbReference type="GO" id="GO:0003676">
    <property type="term" value="F:nucleic acid binding"/>
    <property type="evidence" value="ECO:0007669"/>
    <property type="project" value="InterPro"/>
</dbReference>
<dbReference type="SUPFAM" id="SSF57756">
    <property type="entry name" value="Retrovirus zinc finger-like domains"/>
    <property type="match status" value="1"/>
</dbReference>
<comment type="caution">
    <text evidence="2">The sequence shown here is derived from an EMBL/GenBank/DDBJ whole genome shotgun (WGS) entry which is preliminary data.</text>
</comment>
<accession>A0A0J7MUC0</accession>
<proteinExistence type="predicted"/>
<evidence type="ECO:0000313" key="3">
    <source>
        <dbReference type="Proteomes" id="UP000036403"/>
    </source>
</evidence>
<feature type="compositionally biased region" description="Polar residues" evidence="1">
    <location>
        <begin position="67"/>
        <end position="80"/>
    </location>
</feature>
<dbReference type="Proteomes" id="UP000036403">
    <property type="component" value="Unassembled WGS sequence"/>
</dbReference>
<feature type="region of interest" description="Disordered" evidence="1">
    <location>
        <begin position="67"/>
        <end position="92"/>
    </location>
</feature>
<dbReference type="InterPro" id="IPR036875">
    <property type="entry name" value="Znf_CCHC_sf"/>
</dbReference>
<feature type="region of interest" description="Disordered" evidence="1">
    <location>
        <begin position="154"/>
        <end position="191"/>
    </location>
</feature>
<dbReference type="AlphaFoldDB" id="A0A0J7MUC0"/>
<evidence type="ECO:0000313" key="2">
    <source>
        <dbReference type="EMBL" id="KMQ84075.1"/>
    </source>
</evidence>
<protein>
    <submittedName>
        <fullName evidence="2">Branchpoint-bridging protein</fullName>
    </submittedName>
</protein>
<name>A0A0J7MUC0_LASNI</name>
<sequence>MTARNVLRELAEQLEAAAEIDPQFWVGLREEIGRARMTQGARHQRATQTSGPLLDVAVQVAVQVAPTTTDRATQTGRETGSSSSSSSSVGDLENLGLEPRYLFPPEGCWNCRGMDHRYCECPRPRRIQFCYCCGQFGKTVKDCPICQEAWRAQGPYRPGRGHDGPEPPRRTGLLPARGRATRPAREGPSCL</sequence>
<organism evidence="2 3">
    <name type="scientific">Lasius niger</name>
    <name type="common">Black garden ant</name>
    <dbReference type="NCBI Taxonomy" id="67767"/>
    <lineage>
        <taxon>Eukaryota</taxon>
        <taxon>Metazoa</taxon>
        <taxon>Ecdysozoa</taxon>
        <taxon>Arthropoda</taxon>
        <taxon>Hexapoda</taxon>
        <taxon>Insecta</taxon>
        <taxon>Pterygota</taxon>
        <taxon>Neoptera</taxon>
        <taxon>Endopterygota</taxon>
        <taxon>Hymenoptera</taxon>
        <taxon>Apocrita</taxon>
        <taxon>Aculeata</taxon>
        <taxon>Formicoidea</taxon>
        <taxon>Formicidae</taxon>
        <taxon>Formicinae</taxon>
        <taxon>Lasius</taxon>
        <taxon>Lasius</taxon>
    </lineage>
</organism>
<dbReference type="OrthoDB" id="7700936at2759"/>
<dbReference type="Gene3D" id="4.10.60.10">
    <property type="entry name" value="Zinc finger, CCHC-type"/>
    <property type="match status" value="1"/>
</dbReference>
<dbReference type="GO" id="GO:0008270">
    <property type="term" value="F:zinc ion binding"/>
    <property type="evidence" value="ECO:0007669"/>
    <property type="project" value="InterPro"/>
</dbReference>
<gene>
    <name evidence="2" type="ORF">RF55_18468</name>
</gene>
<dbReference type="EMBL" id="LBMM01017473">
    <property type="protein sequence ID" value="KMQ84075.1"/>
    <property type="molecule type" value="Genomic_DNA"/>
</dbReference>
<reference evidence="2 3" key="1">
    <citation type="submission" date="2015-04" db="EMBL/GenBank/DDBJ databases">
        <title>Lasius niger genome sequencing.</title>
        <authorList>
            <person name="Konorov E.A."/>
            <person name="Nikitin M.A."/>
            <person name="Kirill M.V."/>
            <person name="Chang P."/>
        </authorList>
    </citation>
    <scope>NUCLEOTIDE SEQUENCE [LARGE SCALE GENOMIC DNA]</scope>
    <source>
        <tissue evidence="2">Whole</tissue>
    </source>
</reference>
<dbReference type="PaxDb" id="67767-A0A0J7MUC0"/>
<keyword evidence="3" id="KW-1185">Reference proteome</keyword>
<feature type="compositionally biased region" description="Basic and acidic residues" evidence="1">
    <location>
        <begin position="160"/>
        <end position="169"/>
    </location>
</feature>
<evidence type="ECO:0000256" key="1">
    <source>
        <dbReference type="SAM" id="MobiDB-lite"/>
    </source>
</evidence>